<evidence type="ECO:0000256" key="1">
    <source>
        <dbReference type="ARBA" id="ARBA00022527"/>
    </source>
</evidence>
<evidence type="ECO:0000259" key="8">
    <source>
        <dbReference type="PROSITE" id="PS50011"/>
    </source>
</evidence>
<evidence type="ECO:0000256" key="2">
    <source>
        <dbReference type="ARBA" id="ARBA00022679"/>
    </source>
</evidence>
<dbReference type="Gene3D" id="1.10.510.10">
    <property type="entry name" value="Transferase(Phosphotransferase) domain 1"/>
    <property type="match status" value="1"/>
</dbReference>
<feature type="compositionally biased region" description="Polar residues" evidence="7">
    <location>
        <begin position="299"/>
        <end position="339"/>
    </location>
</feature>
<evidence type="ECO:0000256" key="4">
    <source>
        <dbReference type="ARBA" id="ARBA00022777"/>
    </source>
</evidence>
<proteinExistence type="predicted"/>
<feature type="binding site" evidence="6">
    <location>
        <position position="491"/>
    </location>
    <ligand>
        <name>ATP</name>
        <dbReference type="ChEBI" id="CHEBI:30616"/>
    </ligand>
</feature>
<feature type="region of interest" description="Disordered" evidence="7">
    <location>
        <begin position="1214"/>
        <end position="1257"/>
    </location>
</feature>
<dbReference type="InterPro" id="IPR017441">
    <property type="entry name" value="Protein_kinase_ATP_BS"/>
</dbReference>
<dbReference type="PROSITE" id="PS00108">
    <property type="entry name" value="PROTEIN_KINASE_ST"/>
    <property type="match status" value="1"/>
</dbReference>
<dbReference type="PROSITE" id="PS50011">
    <property type="entry name" value="PROTEIN_KINASE_DOM"/>
    <property type="match status" value="1"/>
</dbReference>
<feature type="compositionally biased region" description="Low complexity" evidence="7">
    <location>
        <begin position="1179"/>
        <end position="1194"/>
    </location>
</feature>
<dbReference type="SMART" id="SM00220">
    <property type="entry name" value="S_TKc"/>
    <property type="match status" value="1"/>
</dbReference>
<feature type="region of interest" description="Disordered" evidence="7">
    <location>
        <begin position="1112"/>
        <end position="1138"/>
    </location>
</feature>
<reference evidence="10" key="1">
    <citation type="submission" date="2024-04" db="EMBL/GenBank/DDBJ databases">
        <authorList>
            <person name="Shaw F."/>
            <person name="Minotto A."/>
        </authorList>
    </citation>
    <scope>NUCLEOTIDE SEQUENCE [LARGE SCALE GENOMIC DNA]</scope>
</reference>
<protein>
    <recommendedName>
        <fullName evidence="8">Protein kinase domain-containing protein</fullName>
    </recommendedName>
</protein>
<name>A0ABP1DG54_9APHY</name>
<feature type="region of interest" description="Disordered" evidence="7">
    <location>
        <begin position="1174"/>
        <end position="1200"/>
    </location>
</feature>
<keyword evidence="2" id="KW-0808">Transferase</keyword>
<evidence type="ECO:0000313" key="10">
    <source>
        <dbReference type="Proteomes" id="UP001497453"/>
    </source>
</evidence>
<evidence type="ECO:0000256" key="6">
    <source>
        <dbReference type="PROSITE-ProRule" id="PRU10141"/>
    </source>
</evidence>
<feature type="region of interest" description="Disordered" evidence="7">
    <location>
        <begin position="96"/>
        <end position="340"/>
    </location>
</feature>
<feature type="domain" description="Protein kinase" evidence="8">
    <location>
        <begin position="462"/>
        <end position="796"/>
    </location>
</feature>
<feature type="compositionally biased region" description="Polar residues" evidence="7">
    <location>
        <begin position="166"/>
        <end position="182"/>
    </location>
</feature>
<organism evidence="9 10">
    <name type="scientific">Somion occarium</name>
    <dbReference type="NCBI Taxonomy" id="3059160"/>
    <lineage>
        <taxon>Eukaryota</taxon>
        <taxon>Fungi</taxon>
        <taxon>Dikarya</taxon>
        <taxon>Basidiomycota</taxon>
        <taxon>Agaricomycotina</taxon>
        <taxon>Agaricomycetes</taxon>
        <taxon>Polyporales</taxon>
        <taxon>Cerrenaceae</taxon>
        <taxon>Somion</taxon>
    </lineage>
</organism>
<keyword evidence="10" id="KW-1185">Reference proteome</keyword>
<dbReference type="PANTHER" id="PTHR24058:SF17">
    <property type="entry name" value="HOMEODOMAIN INTERACTING PROTEIN KINASE, ISOFORM D"/>
    <property type="match status" value="1"/>
</dbReference>
<evidence type="ECO:0000256" key="5">
    <source>
        <dbReference type="ARBA" id="ARBA00022840"/>
    </source>
</evidence>
<keyword evidence="5 6" id="KW-0067">ATP-binding</keyword>
<dbReference type="InterPro" id="IPR050494">
    <property type="entry name" value="Ser_Thr_dual-spec_kinase"/>
</dbReference>
<dbReference type="Gene3D" id="3.30.200.20">
    <property type="entry name" value="Phosphorylase Kinase, domain 1"/>
    <property type="match status" value="1"/>
</dbReference>
<feature type="compositionally biased region" description="Polar residues" evidence="7">
    <location>
        <begin position="1118"/>
        <end position="1138"/>
    </location>
</feature>
<dbReference type="Pfam" id="PF00069">
    <property type="entry name" value="Pkinase"/>
    <property type="match status" value="1"/>
</dbReference>
<dbReference type="EMBL" id="OZ037947">
    <property type="protein sequence ID" value="CAL1706840.1"/>
    <property type="molecule type" value="Genomic_DNA"/>
</dbReference>
<dbReference type="Proteomes" id="UP001497453">
    <property type="component" value="Chromosome 4"/>
</dbReference>
<feature type="compositionally biased region" description="Polar residues" evidence="7">
    <location>
        <begin position="828"/>
        <end position="844"/>
    </location>
</feature>
<dbReference type="CDD" id="cd14212">
    <property type="entry name" value="PKc_YAK1"/>
    <property type="match status" value="1"/>
</dbReference>
<dbReference type="InterPro" id="IPR008271">
    <property type="entry name" value="Ser/Thr_kinase_AS"/>
</dbReference>
<feature type="compositionally biased region" description="Polar residues" evidence="7">
    <location>
        <begin position="932"/>
        <end position="947"/>
    </location>
</feature>
<feature type="compositionally biased region" description="Low complexity" evidence="7">
    <location>
        <begin position="32"/>
        <end position="45"/>
    </location>
</feature>
<dbReference type="InterPro" id="IPR011009">
    <property type="entry name" value="Kinase-like_dom_sf"/>
</dbReference>
<feature type="compositionally biased region" description="Polar residues" evidence="7">
    <location>
        <begin position="101"/>
        <end position="113"/>
    </location>
</feature>
<sequence>MSEPELLAYMTGTNDDFDLPRWSTQLPHDALSSSAQAAQSAAQASGYMFPQGQNQLPPPQSGASGNRLPAAIHQSPGSSRQPRISQLLDEDQQYTLPYMTPGNSQLSRSSSYNAGATGTAGSRGRRHHLQDDLEGAFNVDNVSTQRRTPTNLPQPSLYPSSVAYHQPSNLTGTPPNVNSASASAPDPYQDAYFPGPPAAHPPKRAHTQHDSSTRAARSPLRGTNQTQPLLDPYSPQQFNSASNNAYPYSPTTSEHQRPFPPPYQAHSRGQSQVKSEAVTPPMSTAYSHSGVYSPPYPMDTTSPAPATSHGLTAQRGSSRSSVSQPATPLSYGHHSQQPSPVHFFGQDHQPMAVEVPPPKRRASGLKRVRDQRDLRPVVNVQPAGRRMDSSGIYLSPARQLTTNILETYHICNPQFRYESTHNPRRVLTKPSKPIHNDGYDNEDYDYILYVNDWLGTDDGHKYLILDILGQGTFGQVVKCQNMKTHEVVAVKVVKNKPAYFNQSMMEVTILELLNSQCDPHDEHHILRLRDSFIHKNHLCLVFELLSSNLYELIKQNQFQGLSTQLVKVFTAQLLDALTVLKDARLIHCDLKPENILLKSLQSPQIKVIDFGSACHERQTVYTYIQSRFYRSPEVLLGIPYTAAIDMWSLGCIAVELFLGLPLFPGTSEYNQITRIVEMLGYPPPYMLDMGKQTSQFFDTYTDAYGQKKYKLKSLEQYSREHNTQEQPGKQYFKANSLPEIIQQAPMSTVKSTSRQSHEVEKEMNNRAAFIDFCQGLLNMDPIQRWSPQEARMHPFITGEKWTKPWTVSLPDIASGNRGFSLTQFIQPAGQQTAQPVQSNSSTGTDPKRPYGGLIPSQPKGTRAFHDAAAYNQQLAQHQAYTQAQAASQAAQNVYRNPYITPQTQQQQPPPQPQIQQPPQNPPPPYSVQQNSSTSNFPSTQRALNHQASHGHLSVGGNASQYGQSFPVGSHLAPAAPPNAYQAATSTRNRSNTINHMMDNVPPALARLQHMNQDVIGGRKALTPVLKRDDPLQEWERRRSGKAAAQPYPQLEYLEQQAQLAATQGMGNWGYSGSSTRYHPPSSNLAHSYTNQMVVDDDRREVTMSNVRAAARGEPTNVYGASSSNVIPNPPQQAYASNSTTAGNRYAATYSQQQTPTSPFDSLDRRTDIGTLYVPMQPDQYGGYNSSSQQQNPQPRQVTAPAQAVPPSFYGAGVVPTGAAGNSQQRNPFSAADTLPTSQAPLSTKETRRKSGMDMWTQ</sequence>
<accession>A0ABP1DG54</accession>
<evidence type="ECO:0000313" key="9">
    <source>
        <dbReference type="EMBL" id="CAL1706840.1"/>
    </source>
</evidence>
<dbReference type="PROSITE" id="PS00107">
    <property type="entry name" value="PROTEIN_KINASE_ATP"/>
    <property type="match status" value="1"/>
</dbReference>
<gene>
    <name evidence="9" type="ORF">GFSPODELE1_LOCUS6067</name>
</gene>
<keyword evidence="1" id="KW-0723">Serine/threonine-protein kinase</keyword>
<keyword evidence="4" id="KW-0418">Kinase</keyword>
<keyword evidence="3 6" id="KW-0547">Nucleotide-binding</keyword>
<evidence type="ECO:0000256" key="7">
    <source>
        <dbReference type="SAM" id="MobiDB-lite"/>
    </source>
</evidence>
<feature type="compositionally biased region" description="Polar residues" evidence="7">
    <location>
        <begin position="140"/>
        <end position="159"/>
    </location>
</feature>
<dbReference type="InterPro" id="IPR000719">
    <property type="entry name" value="Prot_kinase_dom"/>
</dbReference>
<feature type="region of interest" description="Disordered" evidence="7">
    <location>
        <begin position="828"/>
        <end position="860"/>
    </location>
</feature>
<evidence type="ECO:0000256" key="3">
    <source>
        <dbReference type="ARBA" id="ARBA00022741"/>
    </source>
</evidence>
<dbReference type="SUPFAM" id="SSF56112">
    <property type="entry name" value="Protein kinase-like (PK-like)"/>
    <property type="match status" value="1"/>
</dbReference>
<feature type="compositionally biased region" description="Polar residues" evidence="7">
    <location>
        <begin position="1234"/>
        <end position="1243"/>
    </location>
</feature>
<feature type="region of interest" description="Disordered" evidence="7">
    <location>
        <begin position="1"/>
        <end position="83"/>
    </location>
</feature>
<feature type="compositionally biased region" description="Polar residues" evidence="7">
    <location>
        <begin position="221"/>
        <end position="253"/>
    </location>
</feature>
<feature type="region of interest" description="Disordered" evidence="7">
    <location>
        <begin position="900"/>
        <end position="992"/>
    </location>
</feature>
<dbReference type="PANTHER" id="PTHR24058">
    <property type="entry name" value="DUAL SPECIFICITY PROTEIN KINASE"/>
    <property type="match status" value="1"/>
</dbReference>